<dbReference type="STRING" id="4540.A0A3L6TF40"/>
<keyword evidence="3" id="KW-0732">Signal</keyword>
<evidence type="ECO:0000256" key="3">
    <source>
        <dbReference type="SAM" id="SignalP"/>
    </source>
</evidence>
<dbReference type="PANTHER" id="PTHR32401:SF50">
    <property type="entry name" value="OS07G0133000 PROTEIN"/>
    <property type="match status" value="1"/>
</dbReference>
<dbReference type="AlphaFoldDB" id="A0A3L6TF40"/>
<dbReference type="SUPFAM" id="SSF49899">
    <property type="entry name" value="Concanavalin A-like lectins/glucanases"/>
    <property type="match status" value="1"/>
</dbReference>
<dbReference type="InterPro" id="IPR013320">
    <property type="entry name" value="ConA-like_dom_sf"/>
</dbReference>
<dbReference type="InterPro" id="IPR050258">
    <property type="entry name" value="Leguminous_Lectin"/>
</dbReference>
<proteinExistence type="inferred from homology"/>
<dbReference type="InterPro" id="IPR001220">
    <property type="entry name" value="Legume_lectin_dom"/>
</dbReference>
<keyword evidence="6" id="KW-1185">Reference proteome</keyword>
<name>A0A3L6TF40_PANMI</name>
<evidence type="ECO:0000313" key="5">
    <source>
        <dbReference type="EMBL" id="RLN35690.1"/>
    </source>
</evidence>
<feature type="domain" description="Legume lectin" evidence="4">
    <location>
        <begin position="30"/>
        <end position="182"/>
    </location>
</feature>
<keyword evidence="2" id="KW-0430">Lectin</keyword>
<evidence type="ECO:0000256" key="2">
    <source>
        <dbReference type="ARBA" id="ARBA00022734"/>
    </source>
</evidence>
<evidence type="ECO:0000256" key="1">
    <source>
        <dbReference type="ARBA" id="ARBA00007606"/>
    </source>
</evidence>
<evidence type="ECO:0000259" key="4">
    <source>
        <dbReference type="Pfam" id="PF00139"/>
    </source>
</evidence>
<evidence type="ECO:0000313" key="6">
    <source>
        <dbReference type="Proteomes" id="UP000275267"/>
    </source>
</evidence>
<feature type="chain" id="PRO_5018137118" description="Legume lectin domain-containing protein" evidence="3">
    <location>
        <begin position="22"/>
        <end position="191"/>
    </location>
</feature>
<dbReference type="Proteomes" id="UP000275267">
    <property type="component" value="Unassembled WGS sequence"/>
</dbReference>
<comment type="similarity">
    <text evidence="1">Belongs to the leguminous lectin family.</text>
</comment>
<dbReference type="Gene3D" id="2.60.120.200">
    <property type="match status" value="1"/>
</dbReference>
<reference evidence="6" key="1">
    <citation type="journal article" date="2019" name="Nat. Commun.">
        <title>The genome of broomcorn millet.</title>
        <authorList>
            <person name="Zou C."/>
            <person name="Miki D."/>
            <person name="Li D."/>
            <person name="Tang Q."/>
            <person name="Xiao L."/>
            <person name="Rajput S."/>
            <person name="Deng P."/>
            <person name="Jia W."/>
            <person name="Huang R."/>
            <person name="Zhang M."/>
            <person name="Sun Y."/>
            <person name="Hu J."/>
            <person name="Fu X."/>
            <person name="Schnable P.S."/>
            <person name="Li F."/>
            <person name="Zhang H."/>
            <person name="Feng B."/>
            <person name="Zhu X."/>
            <person name="Liu R."/>
            <person name="Schnable J.C."/>
            <person name="Zhu J.-K."/>
            <person name="Zhang H."/>
        </authorList>
    </citation>
    <scope>NUCLEOTIDE SEQUENCE [LARGE SCALE GENOMIC DNA]</scope>
</reference>
<dbReference type="EMBL" id="PQIB02000002">
    <property type="protein sequence ID" value="RLN35690.1"/>
    <property type="molecule type" value="Genomic_DNA"/>
</dbReference>
<feature type="signal peptide" evidence="3">
    <location>
        <begin position="1"/>
        <end position="21"/>
    </location>
</feature>
<dbReference type="OrthoDB" id="782726at2759"/>
<sequence>MLLQLRAALVLLLVPAYRCAAATGGSDGRQFVYNGFAGASLSLDGSATVTPSGLMMLTNGTIQMKGHAFHPDPLPFRDPGAPNATAARFFSTTFVFAIYGPYADLSSHGLAFFVSAGKEMLSTALPGQFLGLLNTTDNGSRSAHIFAVEFDTLLNADFHDISSNHVGVDVNSLGSVDAADAGYYDDGTGRF</sequence>
<accession>A0A3L6TF40</accession>
<comment type="caution">
    <text evidence="5">The sequence shown here is derived from an EMBL/GenBank/DDBJ whole genome shotgun (WGS) entry which is preliminary data.</text>
</comment>
<dbReference type="GO" id="GO:0030246">
    <property type="term" value="F:carbohydrate binding"/>
    <property type="evidence" value="ECO:0007669"/>
    <property type="project" value="UniProtKB-KW"/>
</dbReference>
<organism evidence="5 6">
    <name type="scientific">Panicum miliaceum</name>
    <name type="common">Proso millet</name>
    <name type="synonym">Broomcorn millet</name>
    <dbReference type="NCBI Taxonomy" id="4540"/>
    <lineage>
        <taxon>Eukaryota</taxon>
        <taxon>Viridiplantae</taxon>
        <taxon>Streptophyta</taxon>
        <taxon>Embryophyta</taxon>
        <taxon>Tracheophyta</taxon>
        <taxon>Spermatophyta</taxon>
        <taxon>Magnoliopsida</taxon>
        <taxon>Liliopsida</taxon>
        <taxon>Poales</taxon>
        <taxon>Poaceae</taxon>
        <taxon>PACMAD clade</taxon>
        <taxon>Panicoideae</taxon>
        <taxon>Panicodae</taxon>
        <taxon>Paniceae</taxon>
        <taxon>Panicinae</taxon>
        <taxon>Panicum</taxon>
        <taxon>Panicum sect. Panicum</taxon>
    </lineage>
</organism>
<dbReference type="Pfam" id="PF00139">
    <property type="entry name" value="Lectin_legB"/>
    <property type="match status" value="1"/>
</dbReference>
<protein>
    <recommendedName>
        <fullName evidence="4">Legume lectin domain-containing protein</fullName>
    </recommendedName>
</protein>
<gene>
    <name evidence="5" type="ORF">C2845_PM03G10600</name>
</gene>
<dbReference type="CDD" id="cd06899">
    <property type="entry name" value="lectin_legume_LecRK_Arcelin_ConA"/>
    <property type="match status" value="1"/>
</dbReference>
<dbReference type="PANTHER" id="PTHR32401">
    <property type="entry name" value="CONCANAVALIN A-LIKE LECTIN FAMILY PROTEIN"/>
    <property type="match status" value="1"/>
</dbReference>